<keyword evidence="4" id="KW-1185">Reference proteome</keyword>
<sequence length="235" mass="26406">MKKKAPEKRRKTMKWQRSATNLKISRVLASLVFLALLKLAVFGMLSVDSVTLKVMETVMPDDVAVAAETGTQSTTPIADKADSEANRATARETEADKQAEAVRTEQDMPSEWKALKRKEEELAVKERTLREMEASIKAEALRVEKMHAEMRQMLDEAKEIKDKRVKQLVDMISNTKAKKAAEILQTMETELAVKVLSGMRGRQAGEILTFVEAKKAAELSERLTKLQIPFMDGNQ</sequence>
<evidence type="ECO:0000313" key="3">
    <source>
        <dbReference type="EMBL" id="QGY40087.1"/>
    </source>
</evidence>
<feature type="coiled-coil region" evidence="1">
    <location>
        <begin position="115"/>
        <end position="163"/>
    </location>
</feature>
<gene>
    <name evidence="3" type="ORF">GM415_08085</name>
</gene>
<accession>A0A6I6JIT6</accession>
<feature type="region of interest" description="Disordered" evidence="2">
    <location>
        <begin position="69"/>
        <end position="108"/>
    </location>
</feature>
<organism evidence="3 4">
    <name type="scientific">Pseudodesulfovibrio cashew</name>
    <dbReference type="NCBI Taxonomy" id="2678688"/>
    <lineage>
        <taxon>Bacteria</taxon>
        <taxon>Pseudomonadati</taxon>
        <taxon>Thermodesulfobacteriota</taxon>
        <taxon>Desulfovibrionia</taxon>
        <taxon>Desulfovibrionales</taxon>
        <taxon>Desulfovibrionaceae</taxon>
    </lineage>
</organism>
<keyword evidence="1" id="KW-0175">Coiled coil</keyword>
<evidence type="ECO:0000256" key="2">
    <source>
        <dbReference type="SAM" id="MobiDB-lite"/>
    </source>
</evidence>
<feature type="compositionally biased region" description="Basic and acidic residues" evidence="2">
    <location>
        <begin position="79"/>
        <end position="106"/>
    </location>
</feature>
<dbReference type="EMBL" id="CP046400">
    <property type="protein sequence ID" value="QGY40087.1"/>
    <property type="molecule type" value="Genomic_DNA"/>
</dbReference>
<dbReference type="SUPFAM" id="SSF158791">
    <property type="entry name" value="MgtE N-terminal domain-like"/>
    <property type="match status" value="1"/>
</dbReference>
<dbReference type="AlphaFoldDB" id="A0A6I6JIT6"/>
<protein>
    <submittedName>
        <fullName evidence="3">Magnesium transporter MgtE</fullName>
    </submittedName>
</protein>
<proteinExistence type="predicted"/>
<evidence type="ECO:0000313" key="4">
    <source>
        <dbReference type="Proteomes" id="UP000428328"/>
    </source>
</evidence>
<evidence type="ECO:0000256" key="1">
    <source>
        <dbReference type="SAM" id="Coils"/>
    </source>
</evidence>
<dbReference type="Proteomes" id="UP000428328">
    <property type="component" value="Chromosome"/>
</dbReference>
<reference evidence="3 4" key="1">
    <citation type="submission" date="2019-11" db="EMBL/GenBank/DDBJ databases">
        <authorList>
            <person name="Zheng R.K."/>
            <person name="Sun C.M."/>
        </authorList>
    </citation>
    <scope>NUCLEOTIDE SEQUENCE [LARGE SCALE GENOMIC DNA]</scope>
    <source>
        <strain evidence="3 4">SRB007</strain>
    </source>
</reference>
<name>A0A6I6JIT6_9BACT</name>
<dbReference type="KEGG" id="psel:GM415_08085"/>